<dbReference type="OrthoDB" id="7024727at2"/>
<dbReference type="SUPFAM" id="SSF52540">
    <property type="entry name" value="P-loop containing nucleoside triphosphate hydrolases"/>
    <property type="match status" value="1"/>
</dbReference>
<organism evidence="2 3">
    <name type="scientific">Burkholderia pyrrocinia</name>
    <name type="common">Pseudomonas pyrrocinia</name>
    <dbReference type="NCBI Taxonomy" id="60550"/>
    <lineage>
        <taxon>Bacteria</taxon>
        <taxon>Pseudomonadati</taxon>
        <taxon>Pseudomonadota</taxon>
        <taxon>Betaproteobacteria</taxon>
        <taxon>Burkholderiales</taxon>
        <taxon>Burkholderiaceae</taxon>
        <taxon>Burkholderia</taxon>
        <taxon>Burkholderia cepacia complex</taxon>
    </lineage>
</organism>
<proteinExistence type="predicted"/>
<dbReference type="InterPro" id="IPR027417">
    <property type="entry name" value="P-loop_NTPase"/>
</dbReference>
<evidence type="ECO:0000259" key="1">
    <source>
        <dbReference type="SMART" id="SM00382"/>
    </source>
</evidence>
<sequence>MSYKYSRLDVRNREWFTTDNSRQSLIRIVLREGSIRSLKPCAVEFRYPLTAVSGKNGSGKSTMLAMAACAFHNLKSSLPGFPGRKHDYYTFSDFFVQSIDELTPEGVTIAYSIRHDKWKEATHLPGGIGLGRQVRQKKKGGKWTEYNRRVHREVMFFGINRVVPHSERSGAVGHRATFRVIERGGWEDEVRAAVGKILGVSYDDFQLKRALKHRLPVVRRRMGTYSGFNMGAGENALFDLLSYLYACPGSPLVLIDELELGLHEQAQKRLIEHLKQLCFDRKMQIICTTHSPTILDALPPEGRLYVESNENQTVVIPAISALFAAGKLSGVNGLELDIFVEDDVAAALVTAALPVSARKRVTIRPIGSAGAVVRQMAARYKEGRTSNVLAILDGDQSKRLAAHAKVFANALEAVTDVDTAKEWFESSLFFLPGDTWPERWMVEQLLTDVGLSTICSEFGTDIHTTREELESSLRAEKHGELFCLADSFALDENSCRDACARLVARVYGAELSATMAGVFAHLGHSTVEPAARLGAGT</sequence>
<dbReference type="EMBL" id="CP024902">
    <property type="protein sequence ID" value="AXF19431.1"/>
    <property type="molecule type" value="Genomic_DNA"/>
</dbReference>
<dbReference type="Gene3D" id="3.40.50.300">
    <property type="entry name" value="P-loop containing nucleotide triphosphate hydrolases"/>
    <property type="match status" value="1"/>
</dbReference>
<accession>A0A2Z5MQH6</accession>
<dbReference type="Pfam" id="PF13304">
    <property type="entry name" value="AAA_21"/>
    <property type="match status" value="1"/>
</dbReference>
<evidence type="ECO:0000313" key="3">
    <source>
        <dbReference type="Proteomes" id="UP000253104"/>
    </source>
</evidence>
<evidence type="ECO:0000313" key="2">
    <source>
        <dbReference type="EMBL" id="AXF19431.1"/>
    </source>
</evidence>
<dbReference type="PANTHER" id="PTHR43581:SF2">
    <property type="entry name" value="EXCINUCLEASE ATPASE SUBUNIT"/>
    <property type="match status" value="1"/>
</dbReference>
<dbReference type="GO" id="GO:0016887">
    <property type="term" value="F:ATP hydrolysis activity"/>
    <property type="evidence" value="ECO:0007669"/>
    <property type="project" value="InterPro"/>
</dbReference>
<dbReference type="Proteomes" id="UP000253104">
    <property type="component" value="Chromosome mHSR5_A"/>
</dbReference>
<name>A0A2Z5MQH6_BURPY</name>
<protein>
    <recommendedName>
        <fullName evidence="1">AAA+ ATPase domain-containing protein</fullName>
    </recommendedName>
</protein>
<dbReference type="GO" id="GO:0005524">
    <property type="term" value="F:ATP binding"/>
    <property type="evidence" value="ECO:0007669"/>
    <property type="project" value="InterPro"/>
</dbReference>
<reference evidence="2 3" key="1">
    <citation type="journal article" date="2018" name="ISME J.">
        <title>Involvement of Burkholderiaceae and sulfurous volatiles in disease-suppressive soils.</title>
        <authorList>
            <person name="Carrion V.J."/>
            <person name="Cordovez V."/>
            <person name="Tyc O."/>
            <person name="Etalo D.W."/>
            <person name="de Bruijn I."/>
            <person name="de Jager V.C."/>
            <person name="Medema M.H."/>
            <person name="Eberl L."/>
            <person name="Raaijmakers J.M."/>
        </authorList>
    </citation>
    <scope>NUCLEOTIDE SEQUENCE [LARGE SCALE GENOMIC DNA]</scope>
    <source>
        <strain evidence="3">mHSR5</strain>
    </source>
</reference>
<dbReference type="InterPro" id="IPR003593">
    <property type="entry name" value="AAA+_ATPase"/>
</dbReference>
<dbReference type="InterPro" id="IPR003959">
    <property type="entry name" value="ATPase_AAA_core"/>
</dbReference>
<dbReference type="PANTHER" id="PTHR43581">
    <property type="entry name" value="ATP/GTP PHOSPHATASE"/>
    <property type="match status" value="1"/>
</dbReference>
<feature type="domain" description="AAA+ ATPase" evidence="1">
    <location>
        <begin position="46"/>
        <end position="310"/>
    </location>
</feature>
<dbReference type="InterPro" id="IPR051396">
    <property type="entry name" value="Bact_Antivir_Def_Nuclease"/>
</dbReference>
<dbReference type="AlphaFoldDB" id="A0A2Z5MQH6"/>
<dbReference type="SMART" id="SM00382">
    <property type="entry name" value="AAA"/>
    <property type="match status" value="1"/>
</dbReference>
<gene>
    <name evidence="2" type="ORF">CUJ89_02150</name>
</gene>